<feature type="region of interest" description="Disordered" evidence="1">
    <location>
        <begin position="275"/>
        <end position="301"/>
    </location>
</feature>
<keyword evidence="2" id="KW-0472">Membrane</keyword>
<dbReference type="RefSeq" id="WP_089242826.1">
    <property type="nucleotide sequence ID" value="NZ_FZOW01000001.1"/>
</dbReference>
<dbReference type="InterPro" id="IPR026467">
    <property type="entry name" value="Ser/Gly_Cys_C_dom"/>
</dbReference>
<dbReference type="EMBL" id="FZOW01000001">
    <property type="protein sequence ID" value="SNS26845.1"/>
    <property type="molecule type" value="Genomic_DNA"/>
</dbReference>
<feature type="transmembrane region" description="Helical" evidence="2">
    <location>
        <begin position="20"/>
        <end position="39"/>
    </location>
</feature>
<feature type="transmembrane region" description="Helical" evidence="2">
    <location>
        <begin position="180"/>
        <end position="198"/>
    </location>
</feature>
<name>A0A239D357_9NOCA</name>
<dbReference type="Proteomes" id="UP000198327">
    <property type="component" value="Unassembled WGS sequence"/>
</dbReference>
<evidence type="ECO:0000256" key="2">
    <source>
        <dbReference type="SAM" id="Phobius"/>
    </source>
</evidence>
<proteinExistence type="predicted"/>
<feature type="transmembrane region" description="Helical" evidence="2">
    <location>
        <begin position="154"/>
        <end position="174"/>
    </location>
</feature>
<keyword evidence="2" id="KW-1133">Transmembrane helix</keyword>
<feature type="compositionally biased region" description="Low complexity" evidence="1">
    <location>
        <begin position="275"/>
        <end position="292"/>
    </location>
</feature>
<evidence type="ECO:0000256" key="1">
    <source>
        <dbReference type="SAM" id="MobiDB-lite"/>
    </source>
</evidence>
<dbReference type="AlphaFoldDB" id="A0A239D357"/>
<evidence type="ECO:0000313" key="3">
    <source>
        <dbReference type="EMBL" id="SNS26845.1"/>
    </source>
</evidence>
<organism evidence="3 4">
    <name type="scientific">Rhodococcoides kyotonense</name>
    <dbReference type="NCBI Taxonomy" id="398843"/>
    <lineage>
        <taxon>Bacteria</taxon>
        <taxon>Bacillati</taxon>
        <taxon>Actinomycetota</taxon>
        <taxon>Actinomycetes</taxon>
        <taxon>Mycobacteriales</taxon>
        <taxon>Nocardiaceae</taxon>
        <taxon>Rhodococcoides</taxon>
    </lineage>
</organism>
<evidence type="ECO:0000313" key="4">
    <source>
        <dbReference type="Proteomes" id="UP000198327"/>
    </source>
</evidence>
<dbReference type="NCBIfam" id="TIGR04222">
    <property type="entry name" value="near_uncomplex"/>
    <property type="match status" value="1"/>
</dbReference>
<keyword evidence="2" id="KW-0812">Transmembrane</keyword>
<protein>
    <submittedName>
        <fullName evidence="3">TIGR04222 domain-containing protein</fullName>
    </submittedName>
</protein>
<gene>
    <name evidence="3" type="ORF">SAMN05421642_101359</name>
</gene>
<reference evidence="4" key="1">
    <citation type="submission" date="2017-06" db="EMBL/GenBank/DDBJ databases">
        <authorList>
            <person name="Varghese N."/>
            <person name="Submissions S."/>
        </authorList>
    </citation>
    <scope>NUCLEOTIDE SEQUENCE [LARGE SCALE GENOMIC DNA]</scope>
    <source>
        <strain evidence="4">JCM 23211</strain>
    </source>
</reference>
<accession>A0A239D357</accession>
<dbReference type="OrthoDB" id="4475641at2"/>
<sequence>MSIESSTATWGIDGPTFLRWYIALAIAAVAVPALATWATRANSTVARALPRPLTPPEAGALISDRAALHASLAILRTAGVLKPGGSRARALTAEERTRIDWFTRAVLERIGSGMRPPNGRRLMASLTVVFAQLRSPLVDMGYLTGPRARAAASLRTMCVTVVVAVGVVRIFAGLSGGKPVLFLVFAVLVLAATIPLVRRAPRLTATGRAEVRRLTADNAYLAPRMRPSFTTYGPSKAGMSAALFGGAALLWVDPALAGAMISGSGSFGSSDSGGFDGSGSSSSCGSSGSSSSCGGGGGCGG</sequence>
<keyword evidence="4" id="KW-1185">Reference proteome</keyword>